<keyword evidence="1" id="KW-0732">Signal</keyword>
<protein>
    <recommendedName>
        <fullName evidence="2">Thioredoxin domain-containing protein</fullName>
    </recommendedName>
</protein>
<dbReference type="Proteomes" id="UP000076715">
    <property type="component" value="Unassembled WGS sequence"/>
</dbReference>
<comment type="caution">
    <text evidence="3">The sequence shown here is derived from an EMBL/GenBank/DDBJ whole genome shotgun (WGS) entry which is preliminary data.</text>
</comment>
<dbReference type="Pfam" id="PF00085">
    <property type="entry name" value="Thioredoxin"/>
    <property type="match status" value="1"/>
</dbReference>
<dbReference type="AlphaFoldDB" id="A0A163CTG5"/>
<dbReference type="Gene3D" id="3.40.30.10">
    <property type="entry name" value="Glutaredoxin"/>
    <property type="match status" value="1"/>
</dbReference>
<dbReference type="SUPFAM" id="SSF52833">
    <property type="entry name" value="Thioredoxin-like"/>
    <property type="match status" value="1"/>
</dbReference>
<evidence type="ECO:0000259" key="2">
    <source>
        <dbReference type="Pfam" id="PF00085"/>
    </source>
</evidence>
<dbReference type="OrthoDB" id="6398367at2"/>
<feature type="signal peptide" evidence="1">
    <location>
        <begin position="1"/>
        <end position="21"/>
    </location>
</feature>
<dbReference type="InterPro" id="IPR013766">
    <property type="entry name" value="Thioredoxin_domain"/>
</dbReference>
<name>A0A163CTG5_9FLAO</name>
<dbReference type="RefSeq" id="WP_082832251.1">
    <property type="nucleotide sequence ID" value="NZ_LQRT01000001.1"/>
</dbReference>
<feature type="chain" id="PRO_5007842121" description="Thioredoxin domain-containing protein" evidence="1">
    <location>
        <begin position="22"/>
        <end position="185"/>
    </location>
</feature>
<gene>
    <name evidence="3" type="ORF">AWE51_15365</name>
</gene>
<organism evidence="3 4">
    <name type="scientific">Aquimarina aggregata</name>
    <dbReference type="NCBI Taxonomy" id="1642818"/>
    <lineage>
        <taxon>Bacteria</taxon>
        <taxon>Pseudomonadati</taxon>
        <taxon>Bacteroidota</taxon>
        <taxon>Flavobacteriia</taxon>
        <taxon>Flavobacteriales</taxon>
        <taxon>Flavobacteriaceae</taxon>
        <taxon>Aquimarina</taxon>
    </lineage>
</organism>
<proteinExistence type="predicted"/>
<dbReference type="EMBL" id="LQRT01000001">
    <property type="protein sequence ID" value="KZS42750.1"/>
    <property type="molecule type" value="Genomic_DNA"/>
</dbReference>
<evidence type="ECO:0000313" key="3">
    <source>
        <dbReference type="EMBL" id="KZS42750.1"/>
    </source>
</evidence>
<accession>A0A163CTG5</accession>
<dbReference type="CDD" id="cd02947">
    <property type="entry name" value="TRX_family"/>
    <property type="match status" value="1"/>
</dbReference>
<keyword evidence="4" id="KW-1185">Reference proteome</keyword>
<reference evidence="3 4" key="1">
    <citation type="submission" date="2016-01" db="EMBL/GenBank/DDBJ databases">
        <title>The draft genome sequence of Aquimarina sp. RZW4-3-2.</title>
        <authorList>
            <person name="Wang Y."/>
        </authorList>
    </citation>
    <scope>NUCLEOTIDE SEQUENCE [LARGE SCALE GENOMIC DNA]</scope>
    <source>
        <strain evidence="3 4">RZW4-3-2</strain>
    </source>
</reference>
<evidence type="ECO:0000313" key="4">
    <source>
        <dbReference type="Proteomes" id="UP000076715"/>
    </source>
</evidence>
<dbReference type="STRING" id="1642818.AWE51_15365"/>
<evidence type="ECO:0000256" key="1">
    <source>
        <dbReference type="SAM" id="SignalP"/>
    </source>
</evidence>
<dbReference type="InterPro" id="IPR036249">
    <property type="entry name" value="Thioredoxin-like_sf"/>
</dbReference>
<sequence length="185" mass="21374">MKTIISISFLFLLSISLTAQSFNQEIAREGRAPILVGKINNKGLAKKPYDHWFTKNYLEYTPNQNIIDTLKNKLNTYTIKIFLGTWCGDSKREVPRFYKILNNSDFSLDRVTTIAVDHSQDNYKKSPGGEHEGLNIHKVPTFIFYKNGKEINRIVESPKRSLEEDMLTLLSKQYIPKYNPNPVTK</sequence>
<feature type="domain" description="Thioredoxin" evidence="2">
    <location>
        <begin position="81"/>
        <end position="163"/>
    </location>
</feature>